<name>A0A4R2JCS1_9PSEU</name>
<dbReference type="EMBL" id="SLWS01000006">
    <property type="protein sequence ID" value="TCO56704.1"/>
    <property type="molecule type" value="Genomic_DNA"/>
</dbReference>
<proteinExistence type="predicted"/>
<sequence>MALKISAGTNIGKAYIDRVPIEPQAITSDKLDLSSMIHGDPVGHAVNWVYQHFICHVLGTPDKDLYTIILEPIAGDFKRIAANGDAWADMGTMMTQISDNMSHNAQQLVPHDWSGSAAEGFLTRINVVWFGFFELFDEVCQLLKFGFGKLSDASLRIVQKCADIIDDLLKKIASLFSRFTPKGILGSVIRIVTSLGRDFPYWDDVNAIIKDIQHVLSLHQTIVNLVDSFTTMLNSYQSVGSALKEIPNIDTPAGALKVGRDLDNSAKSAKDSTTAFQQAKAEYDKAKKDFDETPIPQ</sequence>
<evidence type="ECO:0000313" key="2">
    <source>
        <dbReference type="Proteomes" id="UP000295680"/>
    </source>
</evidence>
<reference evidence="1 2" key="1">
    <citation type="submission" date="2019-03" db="EMBL/GenBank/DDBJ databases">
        <title>Genomic Encyclopedia of Type Strains, Phase IV (KMG-IV): sequencing the most valuable type-strain genomes for metagenomic binning, comparative biology and taxonomic classification.</title>
        <authorList>
            <person name="Goeker M."/>
        </authorList>
    </citation>
    <scope>NUCLEOTIDE SEQUENCE [LARGE SCALE GENOMIC DNA]</scope>
    <source>
        <strain evidence="1 2">DSM 45934</strain>
    </source>
</reference>
<comment type="caution">
    <text evidence="1">The sequence shown here is derived from an EMBL/GenBank/DDBJ whole genome shotgun (WGS) entry which is preliminary data.</text>
</comment>
<dbReference type="AlphaFoldDB" id="A0A4R2JCS1"/>
<dbReference type="RefSeq" id="WP_132120210.1">
    <property type="nucleotide sequence ID" value="NZ_SLWS01000006.1"/>
</dbReference>
<evidence type="ECO:0000313" key="1">
    <source>
        <dbReference type="EMBL" id="TCO56704.1"/>
    </source>
</evidence>
<dbReference type="OrthoDB" id="5125341at2"/>
<protein>
    <submittedName>
        <fullName evidence="1">Uncharacterized protein</fullName>
    </submittedName>
</protein>
<organism evidence="1 2">
    <name type="scientific">Actinocrispum wychmicini</name>
    <dbReference type="NCBI Taxonomy" id="1213861"/>
    <lineage>
        <taxon>Bacteria</taxon>
        <taxon>Bacillati</taxon>
        <taxon>Actinomycetota</taxon>
        <taxon>Actinomycetes</taxon>
        <taxon>Pseudonocardiales</taxon>
        <taxon>Pseudonocardiaceae</taxon>
        <taxon>Actinocrispum</taxon>
    </lineage>
</organism>
<gene>
    <name evidence="1" type="ORF">EV192_106178</name>
</gene>
<accession>A0A4R2JCS1</accession>
<dbReference type="Proteomes" id="UP000295680">
    <property type="component" value="Unassembled WGS sequence"/>
</dbReference>
<keyword evidence="2" id="KW-1185">Reference proteome</keyword>